<name>A0A369BR66_9GAMM</name>
<dbReference type="RefSeq" id="WP_114281241.1">
    <property type="nucleotide sequence ID" value="NZ_QPJY01000017.1"/>
</dbReference>
<feature type="short sequence motif" description="HXTX 2" evidence="2">
    <location>
        <begin position="129"/>
        <end position="132"/>
    </location>
</feature>
<dbReference type="PANTHER" id="PTHR35561:SF1">
    <property type="entry name" value="RNA 2',3'-CYCLIC PHOSPHODIESTERASE"/>
    <property type="match status" value="1"/>
</dbReference>
<dbReference type="EC" id="3.1.4.58" evidence="2"/>
<dbReference type="GO" id="GO:0004113">
    <property type="term" value="F:2',3'-cyclic-nucleotide 3'-phosphodiesterase activity"/>
    <property type="evidence" value="ECO:0007669"/>
    <property type="project" value="InterPro"/>
</dbReference>
<reference evidence="3 4" key="1">
    <citation type="submission" date="2018-07" db="EMBL/GenBank/DDBJ databases">
        <title>Genomic Encyclopedia of Type Strains, Phase IV (KMG-IV): sequencing the most valuable type-strain genomes for metagenomic binning, comparative biology and taxonomic classification.</title>
        <authorList>
            <person name="Goeker M."/>
        </authorList>
    </citation>
    <scope>NUCLEOTIDE SEQUENCE [LARGE SCALE GENOMIC DNA]</scope>
    <source>
        <strain evidence="3 4">DSM 26407</strain>
    </source>
</reference>
<dbReference type="InterPro" id="IPR004175">
    <property type="entry name" value="RNA_CPDase"/>
</dbReference>
<dbReference type="SUPFAM" id="SSF55144">
    <property type="entry name" value="LigT-like"/>
    <property type="match status" value="1"/>
</dbReference>
<feature type="active site" description="Proton donor" evidence="2">
    <location>
        <position position="47"/>
    </location>
</feature>
<evidence type="ECO:0000256" key="1">
    <source>
        <dbReference type="ARBA" id="ARBA00022801"/>
    </source>
</evidence>
<dbReference type="GO" id="GO:0016874">
    <property type="term" value="F:ligase activity"/>
    <property type="evidence" value="ECO:0007669"/>
    <property type="project" value="UniProtKB-KW"/>
</dbReference>
<dbReference type="Gene3D" id="3.90.1140.10">
    <property type="entry name" value="Cyclic phosphodiesterase"/>
    <property type="match status" value="1"/>
</dbReference>
<dbReference type="OrthoDB" id="7061261at2"/>
<comment type="catalytic activity">
    <reaction evidence="2">
        <text>a 3'-end 2',3'-cyclophospho-ribonucleotide-RNA + H2O = a 3'-end 2'-phospho-ribonucleotide-RNA + H(+)</text>
        <dbReference type="Rhea" id="RHEA:11828"/>
        <dbReference type="Rhea" id="RHEA-COMP:10464"/>
        <dbReference type="Rhea" id="RHEA-COMP:17353"/>
        <dbReference type="ChEBI" id="CHEBI:15377"/>
        <dbReference type="ChEBI" id="CHEBI:15378"/>
        <dbReference type="ChEBI" id="CHEBI:83064"/>
        <dbReference type="ChEBI" id="CHEBI:173113"/>
        <dbReference type="EC" id="3.1.4.58"/>
    </reaction>
</comment>
<keyword evidence="1 2" id="KW-0378">Hydrolase</keyword>
<feature type="active site" description="Proton acceptor" evidence="2">
    <location>
        <position position="129"/>
    </location>
</feature>
<accession>A0A369BR66</accession>
<comment type="similarity">
    <text evidence="2">Belongs to the 2H phosphoesterase superfamily. ThpR family.</text>
</comment>
<dbReference type="NCBIfam" id="TIGR02258">
    <property type="entry name" value="2_5_ligase"/>
    <property type="match status" value="1"/>
</dbReference>
<sequence>MPSEPSARERLFFALWPGPTVRAALARQAREACAGLRGRPTPADNLHVTLAFLGDLDAERRACMEAVAGRLPFEPFDLVLDRLEYVPRNRILWLGAGELPMPLARLAGGLNAGLRECGHEPERRPFRAHITLMRKLDRPPRHLAPEPLAWHVDGFALVRSRLAPEGAHYEVVARWPAG</sequence>
<gene>
    <name evidence="3" type="ORF">DFQ59_1175</name>
</gene>
<dbReference type="AlphaFoldDB" id="A0A369BR66"/>
<feature type="short sequence motif" description="HXTX 1" evidence="2">
    <location>
        <begin position="47"/>
        <end position="50"/>
    </location>
</feature>
<keyword evidence="4" id="KW-1185">Reference proteome</keyword>
<comment type="function">
    <text evidence="2">Hydrolyzes RNA 2',3'-cyclic phosphodiester to an RNA 2'-phosphomonoester.</text>
</comment>
<dbReference type="EMBL" id="QPJY01000017">
    <property type="protein sequence ID" value="RCX23881.1"/>
    <property type="molecule type" value="Genomic_DNA"/>
</dbReference>
<comment type="caution">
    <text evidence="3">The sequence shown here is derived from an EMBL/GenBank/DDBJ whole genome shotgun (WGS) entry which is preliminary data.</text>
</comment>
<evidence type="ECO:0000313" key="4">
    <source>
        <dbReference type="Proteomes" id="UP000252707"/>
    </source>
</evidence>
<keyword evidence="3" id="KW-0436">Ligase</keyword>
<evidence type="ECO:0000313" key="3">
    <source>
        <dbReference type="EMBL" id="RCX23881.1"/>
    </source>
</evidence>
<dbReference type="Pfam" id="PF13563">
    <property type="entry name" value="2_5_RNA_ligase2"/>
    <property type="match status" value="1"/>
</dbReference>
<protein>
    <recommendedName>
        <fullName evidence="2">RNA 2',3'-cyclic phosphodiesterase</fullName>
        <shortName evidence="2">RNA 2',3'-CPDase</shortName>
        <ecNumber evidence="2">3.1.4.58</ecNumber>
    </recommendedName>
</protein>
<dbReference type="HAMAP" id="MF_01940">
    <property type="entry name" value="RNA_CPDase"/>
    <property type="match status" value="1"/>
</dbReference>
<dbReference type="GO" id="GO:0008664">
    <property type="term" value="F:RNA 2',3'-cyclic 3'-phosphodiesterase activity"/>
    <property type="evidence" value="ECO:0007669"/>
    <property type="project" value="UniProtKB-EC"/>
</dbReference>
<dbReference type="PANTHER" id="PTHR35561">
    <property type="entry name" value="RNA 2',3'-CYCLIC PHOSPHODIESTERASE"/>
    <property type="match status" value="1"/>
</dbReference>
<organism evidence="3 4">
    <name type="scientific">Thioalbus denitrificans</name>
    <dbReference type="NCBI Taxonomy" id="547122"/>
    <lineage>
        <taxon>Bacteria</taxon>
        <taxon>Pseudomonadati</taxon>
        <taxon>Pseudomonadota</taxon>
        <taxon>Gammaproteobacteria</taxon>
        <taxon>Chromatiales</taxon>
        <taxon>Ectothiorhodospiraceae</taxon>
        <taxon>Thioalbus</taxon>
    </lineage>
</organism>
<evidence type="ECO:0000256" key="2">
    <source>
        <dbReference type="HAMAP-Rule" id="MF_01940"/>
    </source>
</evidence>
<dbReference type="InterPro" id="IPR009097">
    <property type="entry name" value="Cyclic_Pdiesterase"/>
</dbReference>
<dbReference type="Proteomes" id="UP000252707">
    <property type="component" value="Unassembled WGS sequence"/>
</dbReference>
<proteinExistence type="inferred from homology"/>